<comment type="caution">
    <text evidence="1">The sequence shown here is derived from an EMBL/GenBank/DDBJ whole genome shotgun (WGS) entry which is preliminary data.</text>
</comment>
<gene>
    <name evidence="1" type="ORF">D9O40_17470</name>
</gene>
<dbReference type="RefSeq" id="WP_122060033.1">
    <property type="nucleotide sequence ID" value="NZ_RFAQ01000088.1"/>
</dbReference>
<dbReference type="EMBL" id="RFAQ01000088">
    <property type="protein sequence ID" value="RMC94151.1"/>
    <property type="molecule type" value="Genomic_DNA"/>
</dbReference>
<dbReference type="Proteomes" id="UP000277999">
    <property type="component" value="Unassembled WGS sequence"/>
</dbReference>
<dbReference type="AlphaFoldDB" id="A0A3M0S8C8"/>
<evidence type="ECO:0000313" key="1">
    <source>
        <dbReference type="EMBL" id="RMC94151.1"/>
    </source>
</evidence>
<evidence type="ECO:0000313" key="2">
    <source>
        <dbReference type="Proteomes" id="UP000277999"/>
    </source>
</evidence>
<protein>
    <submittedName>
        <fullName evidence="1">Uncharacterized protein</fullName>
    </submittedName>
</protein>
<reference evidence="1 2" key="1">
    <citation type="submission" date="2018-10" db="EMBL/GenBank/DDBJ databases">
        <title>Genome-centric metagenomics revealed C2 chemical producing, CO utilizing Clostridium with novel acetogenic gene cluster.</title>
        <authorList>
            <person name="Kang H."/>
            <person name="Park B."/>
            <person name="Choi I.G."/>
            <person name="Chang I.S."/>
        </authorList>
    </citation>
    <scope>NUCLEOTIDE SEQUENCE [LARGE SCALE GENOMIC DNA]</scope>
    <source>
        <strain evidence="1 2">H21-9</strain>
    </source>
</reference>
<proteinExistence type="predicted"/>
<name>A0A3M0S8C8_9CLOT</name>
<sequence length="87" mass="9725">MKSMKNILVFFMILVLFTFFNECGVKSNSEKQPTSTSKSQSTTRTIIDMDGNTINIPEKVSKAGCTIGAINQMVLMLGDPYWNVLKK</sequence>
<accession>A0A3M0S8C8</accession>
<organism evidence="1 2">
    <name type="scientific">Clostridium autoethanogenum</name>
    <dbReference type="NCBI Taxonomy" id="84023"/>
    <lineage>
        <taxon>Bacteria</taxon>
        <taxon>Bacillati</taxon>
        <taxon>Bacillota</taxon>
        <taxon>Clostridia</taxon>
        <taxon>Eubacteriales</taxon>
        <taxon>Clostridiaceae</taxon>
        <taxon>Clostridium</taxon>
    </lineage>
</organism>